<keyword evidence="9 15" id="KW-0378">Hydrolase</keyword>
<evidence type="ECO:0000256" key="1">
    <source>
        <dbReference type="ARBA" id="ARBA00000111"/>
    </source>
</evidence>
<name>A0ABX7MAZ6_9RHOO</name>
<evidence type="ECO:0000256" key="7">
    <source>
        <dbReference type="ARBA" id="ARBA00022723"/>
    </source>
</evidence>
<keyword evidence="7 15" id="KW-0479">Metal-binding</keyword>
<keyword evidence="12 15" id="KW-0443">Lipid metabolism</keyword>
<evidence type="ECO:0000256" key="10">
    <source>
        <dbReference type="ARBA" id="ARBA00022837"/>
    </source>
</evidence>
<keyword evidence="6" id="KW-0812">Transmembrane</keyword>
<feature type="chain" id="PRO_5044959242" description="Phospholipase A1" evidence="15">
    <location>
        <begin position="22"/>
        <end position="340"/>
    </location>
</feature>
<evidence type="ECO:0000256" key="2">
    <source>
        <dbReference type="ARBA" id="ARBA00001604"/>
    </source>
</evidence>
<proteinExistence type="inferred from homology"/>
<evidence type="ECO:0000256" key="11">
    <source>
        <dbReference type="ARBA" id="ARBA00022963"/>
    </source>
</evidence>
<organism evidence="16 17">
    <name type="scientific">Niveibacterium microcysteis</name>
    <dbReference type="NCBI Taxonomy" id="2811415"/>
    <lineage>
        <taxon>Bacteria</taxon>
        <taxon>Pseudomonadati</taxon>
        <taxon>Pseudomonadota</taxon>
        <taxon>Betaproteobacteria</taxon>
        <taxon>Rhodocyclales</taxon>
        <taxon>Rhodocyclaceae</taxon>
        <taxon>Niveibacterium</taxon>
    </lineage>
</organism>
<evidence type="ECO:0000256" key="15">
    <source>
        <dbReference type="RuleBase" id="RU366027"/>
    </source>
</evidence>
<keyword evidence="11 15" id="KW-0442">Lipid degradation</keyword>
<comment type="subunit">
    <text evidence="4 15">Homodimer; dimerization is reversible, and the dimeric form is the active one.</text>
</comment>
<dbReference type="PANTHER" id="PTHR40457:SF1">
    <property type="entry name" value="PHOSPHOLIPASE A1"/>
    <property type="match status" value="1"/>
</dbReference>
<comment type="similarity">
    <text evidence="3 15">Belongs to the phospholipase A1 family.</text>
</comment>
<comment type="cofactor">
    <cofactor evidence="15">
        <name>Ca(2+)</name>
        <dbReference type="ChEBI" id="CHEBI:29108"/>
    </cofactor>
    <text evidence="15">Binds 1 Ca(2+) ion per monomer. In the dimeric form the Ca(2+) is bound by different amino acids with binding of each Ca(2+) shared with ligands coming from each monomer. The Ca(2+) ion may have a role in catalysis.</text>
</comment>
<keyword evidence="17" id="KW-1185">Reference proteome</keyword>
<dbReference type="PANTHER" id="PTHR40457">
    <property type="entry name" value="PHOSPHOLIPASE A1"/>
    <property type="match status" value="1"/>
</dbReference>
<evidence type="ECO:0000256" key="3">
    <source>
        <dbReference type="ARBA" id="ARBA00010525"/>
    </source>
</evidence>
<evidence type="ECO:0000313" key="17">
    <source>
        <dbReference type="Proteomes" id="UP000663570"/>
    </source>
</evidence>
<evidence type="ECO:0000256" key="9">
    <source>
        <dbReference type="ARBA" id="ARBA00022801"/>
    </source>
</evidence>
<sequence>MKTHATGLGLVAMLAATPVMADIQDCIGVAGDAERLACYDRESGRNTRLALAPASERPVESVAPSPLSERWELDPKHKTGTFQFRYHTPIYFLAAHYSTDVNDDPYSPSRGYVTSNSREASGGKIPYDSTEVKFQIGFKVKLWENMIGDNGDLWMGYTQQSYWQLYNKDFSAPFRETNYAPELINTWRTNLQMGGVKLSMINLGLIHQSNGRTEPISRSWNRIYAQAGLEAGNFAVLIRPWYRLQEDPETDDNPQIENYIGRGDLNMIYKLKEQEFSLLARHSLRGGDESRGSVQFDWSFPIYGNLKGHAQVFTGYGESLIDYNHRQTTFGLGISLAQWM</sequence>
<comment type="function">
    <text evidence="15">Hydrolysis of phosphatidylcholine with phospholipase A2 (EC 3.1.1.4) and phospholipase A1 (EC 3.1.1.32) activities.</text>
</comment>
<dbReference type="Pfam" id="PF02253">
    <property type="entry name" value="PLA1"/>
    <property type="match status" value="1"/>
</dbReference>
<evidence type="ECO:0000256" key="8">
    <source>
        <dbReference type="ARBA" id="ARBA00022729"/>
    </source>
</evidence>
<keyword evidence="8 15" id="KW-0732">Signal</keyword>
<dbReference type="InterPro" id="IPR036541">
    <property type="entry name" value="PLipase_A1_sf"/>
</dbReference>
<keyword evidence="14 15" id="KW-0998">Cell outer membrane</keyword>
<evidence type="ECO:0000256" key="13">
    <source>
        <dbReference type="ARBA" id="ARBA00023136"/>
    </source>
</evidence>
<keyword evidence="13" id="KW-0472">Membrane</keyword>
<dbReference type="PRINTS" id="PR01486">
    <property type="entry name" value="PHPHLIPASEA1"/>
</dbReference>
<dbReference type="SUPFAM" id="SSF56931">
    <property type="entry name" value="Outer membrane phospholipase A (OMPLA)"/>
    <property type="match status" value="1"/>
</dbReference>
<dbReference type="Gene3D" id="2.40.230.10">
    <property type="entry name" value="Phospholipase A1"/>
    <property type="match status" value="1"/>
</dbReference>
<reference evidence="16 17" key="1">
    <citation type="submission" date="2021-02" db="EMBL/GenBank/DDBJ databases">
        <title>Niveibacterium changnyeongensis HC41.</title>
        <authorList>
            <person name="Kang M."/>
        </authorList>
    </citation>
    <scope>NUCLEOTIDE SEQUENCE [LARGE SCALE GENOMIC DNA]</scope>
    <source>
        <strain evidence="16 17">HC41</strain>
    </source>
</reference>
<dbReference type="EC" id="3.1.1.4" evidence="15"/>
<evidence type="ECO:0000256" key="4">
    <source>
        <dbReference type="ARBA" id="ARBA00011702"/>
    </source>
</evidence>
<comment type="subcellular location">
    <subcellularLocation>
        <location evidence="15">Cell outer membrane</location>
        <topology evidence="15">Multi-pass membrane protein</topology>
    </subcellularLocation>
    <text evidence="15">One of the very few enzymes located there.</text>
</comment>
<evidence type="ECO:0000313" key="16">
    <source>
        <dbReference type="EMBL" id="QSI77824.1"/>
    </source>
</evidence>
<dbReference type="RefSeq" id="WP_206255135.1">
    <property type="nucleotide sequence ID" value="NZ_CP071060.1"/>
</dbReference>
<evidence type="ECO:0000256" key="6">
    <source>
        <dbReference type="ARBA" id="ARBA00022692"/>
    </source>
</evidence>
<protein>
    <recommendedName>
        <fullName evidence="15">Phospholipase A1</fullName>
        <ecNumber evidence="15">3.1.1.32</ecNumber>
        <ecNumber evidence="15">3.1.1.4</ecNumber>
    </recommendedName>
    <alternativeName>
        <fullName evidence="15">Phosphatidylcholine 1-acylhydrolase</fullName>
    </alternativeName>
</protein>
<dbReference type="EMBL" id="CP071060">
    <property type="protein sequence ID" value="QSI77824.1"/>
    <property type="molecule type" value="Genomic_DNA"/>
</dbReference>
<comment type="catalytic activity">
    <reaction evidence="1 15">
        <text>a 1,2-diacyl-sn-glycero-3-phosphocholine + H2O = a 2-acyl-sn-glycero-3-phosphocholine + a fatty acid + H(+)</text>
        <dbReference type="Rhea" id="RHEA:18689"/>
        <dbReference type="ChEBI" id="CHEBI:15377"/>
        <dbReference type="ChEBI" id="CHEBI:15378"/>
        <dbReference type="ChEBI" id="CHEBI:28868"/>
        <dbReference type="ChEBI" id="CHEBI:57643"/>
        <dbReference type="ChEBI" id="CHEBI:57875"/>
        <dbReference type="EC" id="3.1.1.32"/>
    </reaction>
</comment>
<evidence type="ECO:0000256" key="14">
    <source>
        <dbReference type="ARBA" id="ARBA00023237"/>
    </source>
</evidence>
<accession>A0ABX7MAZ6</accession>
<keyword evidence="10 15" id="KW-0106">Calcium</keyword>
<keyword evidence="5" id="KW-1134">Transmembrane beta strand</keyword>
<evidence type="ECO:0000256" key="5">
    <source>
        <dbReference type="ARBA" id="ARBA00022452"/>
    </source>
</evidence>
<dbReference type="CDD" id="cd00541">
    <property type="entry name" value="OMPLA"/>
    <property type="match status" value="1"/>
</dbReference>
<feature type="signal peptide" evidence="15">
    <location>
        <begin position="1"/>
        <end position="21"/>
    </location>
</feature>
<evidence type="ECO:0000256" key="12">
    <source>
        <dbReference type="ARBA" id="ARBA00023098"/>
    </source>
</evidence>
<gene>
    <name evidence="16" type="ORF">JY500_03995</name>
</gene>
<dbReference type="EC" id="3.1.1.32" evidence="15"/>
<comment type="catalytic activity">
    <reaction evidence="2 15">
        <text>a 1,2-diacyl-sn-glycero-3-phosphocholine + H2O = a 1-acyl-sn-glycero-3-phosphocholine + a fatty acid + H(+)</text>
        <dbReference type="Rhea" id="RHEA:15801"/>
        <dbReference type="ChEBI" id="CHEBI:15377"/>
        <dbReference type="ChEBI" id="CHEBI:15378"/>
        <dbReference type="ChEBI" id="CHEBI:28868"/>
        <dbReference type="ChEBI" id="CHEBI:57643"/>
        <dbReference type="ChEBI" id="CHEBI:58168"/>
        <dbReference type="EC" id="3.1.1.4"/>
    </reaction>
</comment>
<dbReference type="Proteomes" id="UP000663570">
    <property type="component" value="Chromosome"/>
</dbReference>
<dbReference type="InterPro" id="IPR003187">
    <property type="entry name" value="PLipase_A1"/>
</dbReference>